<dbReference type="Proteomes" id="UP000306631">
    <property type="component" value="Unassembled WGS sequence"/>
</dbReference>
<dbReference type="OrthoDB" id="9804822at2"/>
<protein>
    <submittedName>
        <fullName evidence="8">LysE family translocator</fullName>
    </submittedName>
</protein>
<dbReference type="Pfam" id="PF01810">
    <property type="entry name" value="LysE"/>
    <property type="match status" value="1"/>
</dbReference>
<evidence type="ECO:0000256" key="2">
    <source>
        <dbReference type="ARBA" id="ARBA00007928"/>
    </source>
</evidence>
<accession>A0A4S2CXT0</accession>
<feature type="transmembrane region" description="Helical" evidence="7">
    <location>
        <begin position="113"/>
        <end position="135"/>
    </location>
</feature>
<feature type="transmembrane region" description="Helical" evidence="7">
    <location>
        <begin position="187"/>
        <end position="206"/>
    </location>
</feature>
<comment type="similarity">
    <text evidence="2">Belongs to the Rht family.</text>
</comment>
<evidence type="ECO:0000256" key="4">
    <source>
        <dbReference type="ARBA" id="ARBA00022692"/>
    </source>
</evidence>
<name>A0A4S2CXT0_STEMA</name>
<keyword evidence="4 7" id="KW-0812">Transmembrane</keyword>
<keyword evidence="3" id="KW-1003">Cell membrane</keyword>
<evidence type="ECO:0000256" key="7">
    <source>
        <dbReference type="SAM" id="Phobius"/>
    </source>
</evidence>
<organism evidence="8 9">
    <name type="scientific">Stenotrophomonas maltophilia</name>
    <name type="common">Pseudomonas maltophilia</name>
    <name type="synonym">Xanthomonas maltophilia</name>
    <dbReference type="NCBI Taxonomy" id="40324"/>
    <lineage>
        <taxon>Bacteria</taxon>
        <taxon>Pseudomonadati</taxon>
        <taxon>Pseudomonadota</taxon>
        <taxon>Gammaproteobacteria</taxon>
        <taxon>Lysobacterales</taxon>
        <taxon>Lysobacteraceae</taxon>
        <taxon>Stenotrophomonas</taxon>
        <taxon>Stenotrophomonas maltophilia group</taxon>
    </lineage>
</organism>
<dbReference type="PANTHER" id="PTHR30086:SF14">
    <property type="entry name" value="HOMOSERINE_HOMOSERINE LACTONE EFFLUX PROTEIN"/>
    <property type="match status" value="1"/>
</dbReference>
<feature type="transmembrane region" description="Helical" evidence="7">
    <location>
        <begin position="40"/>
        <end position="62"/>
    </location>
</feature>
<feature type="transmembrane region" description="Helical" evidence="7">
    <location>
        <begin position="147"/>
        <end position="167"/>
    </location>
</feature>
<dbReference type="GO" id="GO:0042970">
    <property type="term" value="F:homoserine transmembrane transporter activity"/>
    <property type="evidence" value="ECO:0007669"/>
    <property type="project" value="TreeGrafter"/>
</dbReference>
<evidence type="ECO:0000313" key="8">
    <source>
        <dbReference type="EMBL" id="TGY33819.1"/>
    </source>
</evidence>
<evidence type="ECO:0000256" key="1">
    <source>
        <dbReference type="ARBA" id="ARBA00004651"/>
    </source>
</evidence>
<dbReference type="RefSeq" id="WP_136005085.1">
    <property type="nucleotide sequence ID" value="NZ_SRYW01000008.1"/>
</dbReference>
<gene>
    <name evidence="8" type="ORF">E5352_10585</name>
</gene>
<sequence>MSLHTWWIFAVTVFVLCGTPGPNMLHVMTRSVRVGFRRSIAAMAGCLSALVLALSISAAGLGAVLKASPLVFDVLRYAGVAYLVYLGINAWRGGDAPLDVGNPAAIAPTSRRILFRDGFIIGISNPKLLLFASAFLPQFVDLGQPQLPQFVVLVSTFAVMEVFWYAVYAAGGHSLAGYLARPGLRKVFDRVVGTIFIGFGLALLRARP</sequence>
<reference evidence="8 9" key="1">
    <citation type="submission" date="2019-04" db="EMBL/GenBank/DDBJ databases">
        <title>Microbes associate with the intestines of laboratory mice.</title>
        <authorList>
            <person name="Navarre W."/>
            <person name="Wong E."/>
            <person name="Huang K."/>
            <person name="Tropini C."/>
            <person name="Ng K."/>
            <person name="Yu B."/>
        </authorList>
    </citation>
    <scope>NUCLEOTIDE SEQUENCE [LARGE SCALE GENOMIC DNA]</scope>
    <source>
        <strain evidence="8 9">NM62_B4-13</strain>
    </source>
</reference>
<dbReference type="EMBL" id="SRYW01000008">
    <property type="protein sequence ID" value="TGY33819.1"/>
    <property type="molecule type" value="Genomic_DNA"/>
</dbReference>
<comment type="caution">
    <text evidence="8">The sequence shown here is derived from an EMBL/GenBank/DDBJ whole genome shotgun (WGS) entry which is preliminary data.</text>
</comment>
<comment type="subcellular location">
    <subcellularLocation>
        <location evidence="1">Cell membrane</location>
        <topology evidence="1">Multi-pass membrane protein</topology>
    </subcellularLocation>
</comment>
<evidence type="ECO:0000256" key="3">
    <source>
        <dbReference type="ARBA" id="ARBA00022475"/>
    </source>
</evidence>
<keyword evidence="5 7" id="KW-1133">Transmembrane helix</keyword>
<evidence type="ECO:0000256" key="5">
    <source>
        <dbReference type="ARBA" id="ARBA00022989"/>
    </source>
</evidence>
<dbReference type="GO" id="GO:0005886">
    <property type="term" value="C:plasma membrane"/>
    <property type="evidence" value="ECO:0007669"/>
    <property type="project" value="UniProtKB-SubCell"/>
</dbReference>
<dbReference type="PANTHER" id="PTHR30086">
    <property type="entry name" value="ARGININE EXPORTER PROTEIN ARGO"/>
    <property type="match status" value="1"/>
</dbReference>
<feature type="transmembrane region" description="Helical" evidence="7">
    <location>
        <begin position="6"/>
        <end position="28"/>
    </location>
</feature>
<evidence type="ECO:0000256" key="6">
    <source>
        <dbReference type="ARBA" id="ARBA00023136"/>
    </source>
</evidence>
<proteinExistence type="inferred from homology"/>
<evidence type="ECO:0000313" key="9">
    <source>
        <dbReference type="Proteomes" id="UP000306631"/>
    </source>
</evidence>
<dbReference type="InterPro" id="IPR001123">
    <property type="entry name" value="LeuE-type"/>
</dbReference>
<dbReference type="PIRSF" id="PIRSF006324">
    <property type="entry name" value="LeuE"/>
    <property type="match status" value="1"/>
</dbReference>
<keyword evidence="6 7" id="KW-0472">Membrane</keyword>
<dbReference type="AlphaFoldDB" id="A0A4S2CXT0"/>